<evidence type="ECO:0000313" key="1">
    <source>
        <dbReference type="EMBL" id="CAG9562940.1"/>
    </source>
</evidence>
<comment type="caution">
    <text evidence="1">The sequence shown here is derived from an EMBL/GenBank/DDBJ whole genome shotgun (WGS) entry which is preliminary data.</text>
</comment>
<sequence length="78" mass="8807">MEILVWPKLTSSSLASRYVATLPLRVQRDQLAVPGASFEMFFSMIVIDLGVTDPEHYARSTHSPYNPMAAHYLYSFPS</sequence>
<organism evidence="1 2">
    <name type="scientific">Danaus chrysippus</name>
    <name type="common">African queen</name>
    <dbReference type="NCBI Taxonomy" id="151541"/>
    <lineage>
        <taxon>Eukaryota</taxon>
        <taxon>Metazoa</taxon>
        <taxon>Ecdysozoa</taxon>
        <taxon>Arthropoda</taxon>
        <taxon>Hexapoda</taxon>
        <taxon>Insecta</taxon>
        <taxon>Pterygota</taxon>
        <taxon>Neoptera</taxon>
        <taxon>Endopterygota</taxon>
        <taxon>Lepidoptera</taxon>
        <taxon>Glossata</taxon>
        <taxon>Ditrysia</taxon>
        <taxon>Papilionoidea</taxon>
        <taxon>Nymphalidae</taxon>
        <taxon>Danainae</taxon>
        <taxon>Danaini</taxon>
        <taxon>Danaina</taxon>
        <taxon>Danaus</taxon>
        <taxon>Anosia</taxon>
    </lineage>
</organism>
<name>A0A8J2QH92_9NEOP</name>
<accession>A0A8J2QH92</accession>
<dbReference type="Proteomes" id="UP000789524">
    <property type="component" value="Unassembled WGS sequence"/>
</dbReference>
<keyword evidence="2" id="KW-1185">Reference proteome</keyword>
<dbReference type="EMBL" id="CAKASE010000049">
    <property type="protein sequence ID" value="CAG9562940.1"/>
    <property type="molecule type" value="Genomic_DNA"/>
</dbReference>
<evidence type="ECO:0000313" key="2">
    <source>
        <dbReference type="Proteomes" id="UP000789524"/>
    </source>
</evidence>
<proteinExistence type="predicted"/>
<reference evidence="1" key="1">
    <citation type="submission" date="2021-09" db="EMBL/GenBank/DDBJ databases">
        <authorList>
            <person name="Martin H S."/>
        </authorList>
    </citation>
    <scope>NUCLEOTIDE SEQUENCE</scope>
</reference>
<protein>
    <submittedName>
        <fullName evidence="1">(African queen) hypothetical protein</fullName>
    </submittedName>
</protein>
<gene>
    <name evidence="1" type="ORF">DCHRY22_LOCUS4198</name>
</gene>
<dbReference type="AlphaFoldDB" id="A0A8J2QH92"/>